<dbReference type="AlphaFoldDB" id="A0A642UV50"/>
<feature type="repeat" description="WD" evidence="3">
    <location>
        <begin position="69"/>
        <end position="89"/>
    </location>
</feature>
<dbReference type="OMA" id="FYQGPPF"/>
<keyword evidence="2" id="KW-0677">Repeat</keyword>
<evidence type="ECO:0008006" key="6">
    <source>
        <dbReference type="Google" id="ProtNLM"/>
    </source>
</evidence>
<evidence type="ECO:0000313" key="5">
    <source>
        <dbReference type="Proteomes" id="UP000449547"/>
    </source>
</evidence>
<dbReference type="RefSeq" id="XP_034013877.1">
    <property type="nucleotide sequence ID" value="XM_034153798.1"/>
</dbReference>
<dbReference type="PROSITE" id="PS50082">
    <property type="entry name" value="WD_REPEATS_2"/>
    <property type="match status" value="4"/>
</dbReference>
<dbReference type="SMART" id="SM00320">
    <property type="entry name" value="WD40"/>
    <property type="match status" value="8"/>
</dbReference>
<evidence type="ECO:0000256" key="2">
    <source>
        <dbReference type="ARBA" id="ARBA00022737"/>
    </source>
</evidence>
<dbReference type="VEuPathDB" id="FungiDB:DIURU_001273"/>
<dbReference type="EMBL" id="SWFT01000039">
    <property type="protein sequence ID" value="KAA8905896.1"/>
    <property type="molecule type" value="Genomic_DNA"/>
</dbReference>
<comment type="caution">
    <text evidence="4">The sequence shown here is derived from an EMBL/GenBank/DDBJ whole genome shotgun (WGS) entry which is preliminary data.</text>
</comment>
<keyword evidence="1 3" id="KW-0853">WD repeat</keyword>
<feature type="repeat" description="WD" evidence="3">
    <location>
        <begin position="201"/>
        <end position="242"/>
    </location>
</feature>
<dbReference type="GeneID" id="54779926"/>
<feature type="repeat" description="WD" evidence="3">
    <location>
        <begin position="331"/>
        <end position="362"/>
    </location>
</feature>
<dbReference type="Pfam" id="PF00400">
    <property type="entry name" value="WD40"/>
    <property type="match status" value="6"/>
</dbReference>
<dbReference type="InterPro" id="IPR015943">
    <property type="entry name" value="WD40/YVTN_repeat-like_dom_sf"/>
</dbReference>
<dbReference type="InterPro" id="IPR036322">
    <property type="entry name" value="WD40_repeat_dom_sf"/>
</dbReference>
<dbReference type="GO" id="GO:0051015">
    <property type="term" value="F:actin filament binding"/>
    <property type="evidence" value="ECO:0007669"/>
    <property type="project" value="TreeGrafter"/>
</dbReference>
<dbReference type="GO" id="GO:0030042">
    <property type="term" value="P:actin filament depolymerization"/>
    <property type="evidence" value="ECO:0007669"/>
    <property type="project" value="TreeGrafter"/>
</dbReference>
<dbReference type="PROSITE" id="PS50294">
    <property type="entry name" value="WD_REPEATS_REGION"/>
    <property type="match status" value="1"/>
</dbReference>
<protein>
    <recommendedName>
        <fullName evidence="6">Anaphase-promoting complex subunit 4 WD40 domain-containing protein</fullName>
    </recommendedName>
</protein>
<dbReference type="CDD" id="cd00200">
    <property type="entry name" value="WD40"/>
    <property type="match status" value="1"/>
</dbReference>
<dbReference type="PANTHER" id="PTHR19856">
    <property type="entry name" value="WD-REPEATCONTAINING PROTEIN WDR1"/>
    <property type="match status" value="1"/>
</dbReference>
<dbReference type="FunFam" id="2.130.10.10:FF:000102">
    <property type="entry name" value="Actin-interacting protein 1"/>
    <property type="match status" value="1"/>
</dbReference>
<evidence type="ECO:0000256" key="3">
    <source>
        <dbReference type="PROSITE-ProRule" id="PRU00221"/>
    </source>
</evidence>
<evidence type="ECO:0000256" key="1">
    <source>
        <dbReference type="ARBA" id="ARBA00022574"/>
    </source>
</evidence>
<name>A0A642UV50_DIURU</name>
<accession>A0A642UV50</accession>
<gene>
    <name evidence="4" type="ORF">DIURU_001273</name>
</gene>
<dbReference type="InterPro" id="IPR001680">
    <property type="entry name" value="WD40_rpt"/>
</dbReference>
<reference evidence="4 5" key="1">
    <citation type="submission" date="2019-07" db="EMBL/GenBank/DDBJ databases">
        <title>Genome assembly of two rare yeast pathogens: Diutina rugosa and Trichomonascus ciferrii.</title>
        <authorList>
            <person name="Mixao V."/>
            <person name="Saus E."/>
            <person name="Hansen A."/>
            <person name="Lass-Flor C."/>
            <person name="Gabaldon T."/>
        </authorList>
    </citation>
    <scope>NUCLEOTIDE SEQUENCE [LARGE SCALE GENOMIC DNA]</scope>
    <source>
        <strain evidence="4 5">CBS 613</strain>
    </source>
</reference>
<dbReference type="GO" id="GO:0030864">
    <property type="term" value="C:cortical actin cytoskeleton"/>
    <property type="evidence" value="ECO:0007669"/>
    <property type="project" value="TreeGrafter"/>
</dbReference>
<dbReference type="Gene3D" id="2.130.10.10">
    <property type="entry name" value="YVTN repeat-like/Quinoprotein amine dehydrogenase"/>
    <property type="match status" value="2"/>
</dbReference>
<dbReference type="OrthoDB" id="2306at2759"/>
<sequence length="614" mass="66233">MISPQQLVPPNPSTTRAQSVHLSYDRHHQRLAYAANNSVIIRPVDPTDATTVPTQFTGHGANATTVAEFAPSGNYIASGDVTGMVKIWDCAVLSGPAAADRDPFAQPTVKSEFPIIAGPIRSIAWDADSARVIAVGEGKDKFGRCFTWDSGNSVGEIMGHSGAVQAVSIRPQRPYRAVAGGDDKAVVFYQGPPFKFDKTLRGNHSNTVRDVKFSPQGTYFVSVGSDRAIVVYDGKTGDVLSTKAQAHQGGIYAVSWLSDDEFITASADGTLRQWKASALDSEPFTYVVSSKPTVDEQQLGVVVAGDWIVSVGFNGVLSYFTVGDAEVKHSVKGHQKPLTTVAVPTAEAVVSGSNDGTVFQWQRKQGVIQPFPQPGPRHANYVVDLIATKEGVQSVGWDDKLINGDHQATLPEQPKQAVYDAAHDLVYVVGESSITTYSGSSSEHKDKIALNYTASGLALVPNSQTILVLDATNNQVVVYEGSQEKQRWEKLRAAPVVVRVSPDGQYAAVADSFGKYVVYNVKDGSVVTSRWAFHTARVYDAQWSPDSKYVVSVGLDCQVIVFSIGRPAKSAKYPLAHQTGVSGVAWTDYDQGRFVTVGMDGVIKQWQVDLKQFD</sequence>
<evidence type="ECO:0000313" key="4">
    <source>
        <dbReference type="EMBL" id="KAA8905896.1"/>
    </source>
</evidence>
<keyword evidence="5" id="KW-1185">Reference proteome</keyword>
<feature type="repeat" description="WD" evidence="3">
    <location>
        <begin position="244"/>
        <end position="275"/>
    </location>
</feature>
<dbReference type="Proteomes" id="UP000449547">
    <property type="component" value="Unassembled WGS sequence"/>
</dbReference>
<organism evidence="4 5">
    <name type="scientific">Diutina rugosa</name>
    <name type="common">Yeast</name>
    <name type="synonym">Candida rugosa</name>
    <dbReference type="NCBI Taxonomy" id="5481"/>
    <lineage>
        <taxon>Eukaryota</taxon>
        <taxon>Fungi</taxon>
        <taxon>Dikarya</taxon>
        <taxon>Ascomycota</taxon>
        <taxon>Saccharomycotina</taxon>
        <taxon>Pichiomycetes</taxon>
        <taxon>Debaryomycetaceae</taxon>
        <taxon>Diutina</taxon>
    </lineage>
</organism>
<dbReference type="SUPFAM" id="SSF50978">
    <property type="entry name" value="WD40 repeat-like"/>
    <property type="match status" value="2"/>
</dbReference>
<proteinExistence type="predicted"/>
<dbReference type="PANTHER" id="PTHR19856:SF0">
    <property type="entry name" value="WD REPEAT-CONTAINING PROTEIN 1"/>
    <property type="match status" value="1"/>
</dbReference>